<keyword evidence="4 6" id="KW-0573">Peptidoglycan synthesis</keyword>
<evidence type="ECO:0000256" key="8">
    <source>
        <dbReference type="SAM" id="Phobius"/>
    </source>
</evidence>
<dbReference type="UniPathway" id="UPA00219"/>
<proteinExistence type="predicted"/>
<dbReference type="SUPFAM" id="SSF48452">
    <property type="entry name" value="TPR-like"/>
    <property type="match status" value="1"/>
</dbReference>
<dbReference type="GO" id="GO:0018104">
    <property type="term" value="P:peptidoglycan-protein cross-linking"/>
    <property type="evidence" value="ECO:0007669"/>
    <property type="project" value="TreeGrafter"/>
</dbReference>
<comment type="caution">
    <text evidence="10">The sequence shown here is derived from an EMBL/GenBank/DDBJ whole genome shotgun (WGS) entry which is preliminary data.</text>
</comment>
<dbReference type="InterPro" id="IPR005490">
    <property type="entry name" value="LD_TPept_cat_dom"/>
</dbReference>
<keyword evidence="8" id="KW-0812">Transmembrane</keyword>
<keyword evidence="8" id="KW-0472">Membrane</keyword>
<feature type="compositionally biased region" description="Low complexity" evidence="7">
    <location>
        <begin position="163"/>
        <end position="209"/>
    </location>
</feature>
<dbReference type="InterPro" id="IPR050979">
    <property type="entry name" value="LD-transpeptidase"/>
</dbReference>
<feature type="transmembrane region" description="Helical" evidence="8">
    <location>
        <begin position="120"/>
        <end position="141"/>
    </location>
</feature>
<feature type="active site" description="Proton donor/acceptor" evidence="6">
    <location>
        <position position="301"/>
    </location>
</feature>
<dbReference type="Proteomes" id="UP000064249">
    <property type="component" value="Unassembled WGS sequence"/>
</dbReference>
<dbReference type="PANTHER" id="PTHR30582:SF2">
    <property type="entry name" value="L,D-TRANSPEPTIDASE YCIB-RELATED"/>
    <property type="match status" value="1"/>
</dbReference>
<dbReference type="GO" id="GO:0071555">
    <property type="term" value="P:cell wall organization"/>
    <property type="evidence" value="ECO:0007669"/>
    <property type="project" value="UniProtKB-UniRule"/>
</dbReference>
<evidence type="ECO:0000313" key="10">
    <source>
        <dbReference type="EMBL" id="KUK46242.1"/>
    </source>
</evidence>
<dbReference type="InterPro" id="IPR038063">
    <property type="entry name" value="Transpep_catalytic_dom"/>
</dbReference>
<reference evidence="10 11" key="1">
    <citation type="journal article" date="2015" name="MBio">
        <title>Genome-Resolved Metagenomic Analysis Reveals Roles for Candidate Phyla and Other Microbial Community Members in Biogeochemical Transformations in Oil Reservoirs.</title>
        <authorList>
            <person name="Hu P."/>
            <person name="Tom L."/>
            <person name="Singh A."/>
            <person name="Thomas B.C."/>
            <person name="Baker B.J."/>
            <person name="Piceno Y.M."/>
            <person name="Andersen G.L."/>
            <person name="Banfield J.F."/>
        </authorList>
    </citation>
    <scope>NUCLEOTIDE SEQUENCE [LARGE SCALE GENOMIC DNA]</scope>
    <source>
        <strain evidence="10">46_16</strain>
    </source>
</reference>
<feature type="domain" description="L,D-TPase catalytic" evidence="9">
    <location>
        <begin position="228"/>
        <end position="341"/>
    </location>
</feature>
<name>A0A117LGQ5_9CHLR</name>
<keyword evidence="2" id="KW-0808">Transferase</keyword>
<evidence type="ECO:0000256" key="5">
    <source>
        <dbReference type="ARBA" id="ARBA00023316"/>
    </source>
</evidence>
<dbReference type="Pfam" id="PF03734">
    <property type="entry name" value="YkuD"/>
    <property type="match status" value="1"/>
</dbReference>
<keyword evidence="3 6" id="KW-0133">Cell shape</keyword>
<organism evidence="10 11">
    <name type="scientific">Anaerolinea thermophila</name>
    <dbReference type="NCBI Taxonomy" id="167964"/>
    <lineage>
        <taxon>Bacteria</taxon>
        <taxon>Bacillati</taxon>
        <taxon>Chloroflexota</taxon>
        <taxon>Anaerolineae</taxon>
        <taxon>Anaerolineales</taxon>
        <taxon>Anaerolineaceae</taxon>
        <taxon>Anaerolinea</taxon>
    </lineage>
</organism>
<dbReference type="GO" id="GO:0005576">
    <property type="term" value="C:extracellular region"/>
    <property type="evidence" value="ECO:0007669"/>
    <property type="project" value="TreeGrafter"/>
</dbReference>
<dbReference type="Gene3D" id="1.25.40.10">
    <property type="entry name" value="Tetratricopeptide repeat domain"/>
    <property type="match status" value="1"/>
</dbReference>
<dbReference type="AlphaFoldDB" id="A0A117LGQ5"/>
<evidence type="ECO:0000256" key="2">
    <source>
        <dbReference type="ARBA" id="ARBA00022679"/>
    </source>
</evidence>
<evidence type="ECO:0000256" key="7">
    <source>
        <dbReference type="SAM" id="MobiDB-lite"/>
    </source>
</evidence>
<feature type="region of interest" description="Disordered" evidence="7">
    <location>
        <begin position="156"/>
        <end position="216"/>
    </location>
</feature>
<dbReference type="SUPFAM" id="SSF141523">
    <property type="entry name" value="L,D-transpeptidase catalytic domain-like"/>
    <property type="match status" value="1"/>
</dbReference>
<dbReference type="GO" id="GO:0008360">
    <property type="term" value="P:regulation of cell shape"/>
    <property type="evidence" value="ECO:0007669"/>
    <property type="project" value="UniProtKB-UniRule"/>
</dbReference>
<dbReference type="CDD" id="cd16913">
    <property type="entry name" value="YkuD_like"/>
    <property type="match status" value="1"/>
</dbReference>
<sequence length="342" mass="38073">MTESTHQLLASARAALRRGQRSLAREIAHEIIAINPNEVEAWLLLGGLSSPKSSLAYIEKAQQIAPEDPRVEKALAWAKERSGLSHRGLSLEDTHKLRTIIRRESLIISPPITTTTHRPVWVWTFIILLAMSLAFFCFDLVPGGFVQAVEKAGPVSQDNLPKPSLTPTATNTPTPTSTPTLTPTPTSTPTLTPTPTSTPTATLIPTNTPRPTQAYDPVFPDDIGANERWIDIDLSLQRLYAYEGKEIVRSFVVSTGTWLTPTPVGQFSVWIKLRYDDMSGPGYYLLNVPYTMYFYKDYGIHGTYWHDNFGTPMSHGCVNMITEEAGWLFDWSHVGILVNVHE</sequence>
<evidence type="ECO:0000313" key="11">
    <source>
        <dbReference type="Proteomes" id="UP000064249"/>
    </source>
</evidence>
<evidence type="ECO:0000256" key="6">
    <source>
        <dbReference type="PROSITE-ProRule" id="PRU01373"/>
    </source>
</evidence>
<dbReference type="EMBL" id="LGFU01000050">
    <property type="protein sequence ID" value="KUK46242.1"/>
    <property type="molecule type" value="Genomic_DNA"/>
</dbReference>
<dbReference type="GO" id="GO:0016740">
    <property type="term" value="F:transferase activity"/>
    <property type="evidence" value="ECO:0007669"/>
    <property type="project" value="UniProtKB-KW"/>
</dbReference>
<dbReference type="PANTHER" id="PTHR30582">
    <property type="entry name" value="L,D-TRANSPEPTIDASE"/>
    <property type="match status" value="1"/>
</dbReference>
<dbReference type="Gene3D" id="2.40.440.10">
    <property type="entry name" value="L,D-transpeptidase catalytic domain-like"/>
    <property type="match status" value="1"/>
</dbReference>
<dbReference type="GO" id="GO:0071972">
    <property type="term" value="F:peptidoglycan L,D-transpeptidase activity"/>
    <property type="evidence" value="ECO:0007669"/>
    <property type="project" value="TreeGrafter"/>
</dbReference>
<evidence type="ECO:0000256" key="4">
    <source>
        <dbReference type="ARBA" id="ARBA00022984"/>
    </source>
</evidence>
<accession>A0A117LGQ5</accession>
<evidence type="ECO:0000259" key="9">
    <source>
        <dbReference type="PROSITE" id="PS52029"/>
    </source>
</evidence>
<evidence type="ECO:0000256" key="3">
    <source>
        <dbReference type="ARBA" id="ARBA00022960"/>
    </source>
</evidence>
<keyword evidence="5 6" id="KW-0961">Cell wall biogenesis/degradation</keyword>
<dbReference type="PROSITE" id="PS52029">
    <property type="entry name" value="LD_TPASE"/>
    <property type="match status" value="1"/>
</dbReference>
<feature type="active site" description="Nucleophile" evidence="6">
    <location>
        <position position="317"/>
    </location>
</feature>
<evidence type="ECO:0000256" key="1">
    <source>
        <dbReference type="ARBA" id="ARBA00004752"/>
    </source>
</evidence>
<comment type="pathway">
    <text evidence="1 6">Cell wall biogenesis; peptidoglycan biosynthesis.</text>
</comment>
<gene>
    <name evidence="10" type="ORF">XD73_0882</name>
</gene>
<protein>
    <recommendedName>
        <fullName evidence="9">L,D-TPase catalytic domain-containing protein</fullName>
    </recommendedName>
</protein>
<dbReference type="InterPro" id="IPR011990">
    <property type="entry name" value="TPR-like_helical_dom_sf"/>
</dbReference>
<keyword evidence="8" id="KW-1133">Transmembrane helix</keyword>